<keyword evidence="2" id="KW-1185">Reference proteome</keyword>
<sequence>MNERQLSNRLIKVADYVPPGATVADIGSDHAYLPCYLCLQHAGTRAIAGEVNEGPFQSAKEQVARTGLSGRIDVRKGNGLEVIEPGEADVITIAGMGGSLITSILEEGKEKLEGVSRLVLQPNVAAEVIRAWLRANQWVLTAEEILEEDEKVYEILVAERGDDAGLYAGDVEKKLLLGPYLLKQKNEAFQKKWRHELTNWKRILDQQARATETEELRQRQKQLQNQINIVEEVLG</sequence>
<dbReference type="Proteomes" id="UP001139179">
    <property type="component" value="Unassembled WGS sequence"/>
</dbReference>
<dbReference type="InterPro" id="IPR029063">
    <property type="entry name" value="SAM-dependent_MTases_sf"/>
</dbReference>
<dbReference type="Gene3D" id="1.10.287.1890">
    <property type="match status" value="1"/>
</dbReference>
<dbReference type="PANTHER" id="PTHR38451">
    <property type="entry name" value="TRNA (ADENINE(22)-N(1))-METHYLTRANSFERASE"/>
    <property type="match status" value="1"/>
</dbReference>
<reference evidence="1" key="1">
    <citation type="submission" date="2022-05" db="EMBL/GenBank/DDBJ databases">
        <title>Comparative Genomics of Spacecraft Associated Microbes.</title>
        <authorList>
            <person name="Tran M.T."/>
            <person name="Wright A."/>
            <person name="Seuylemezian A."/>
            <person name="Eisen J."/>
            <person name="Coil D."/>
        </authorList>
    </citation>
    <scope>NUCLEOTIDE SEQUENCE</scope>
    <source>
        <strain evidence="1">214.1.1</strain>
    </source>
</reference>
<dbReference type="SUPFAM" id="SSF53335">
    <property type="entry name" value="S-adenosyl-L-methionine-dependent methyltransferases"/>
    <property type="match status" value="1"/>
</dbReference>
<dbReference type="PIRSF" id="PIRSF018637">
    <property type="entry name" value="TrmK"/>
    <property type="match status" value="1"/>
</dbReference>
<dbReference type="EMBL" id="JAMBOL010000001">
    <property type="protein sequence ID" value="MCM3712850.1"/>
    <property type="molecule type" value="Genomic_DNA"/>
</dbReference>
<comment type="caution">
    <text evidence="1">The sequence shown here is derived from an EMBL/GenBank/DDBJ whole genome shotgun (WGS) entry which is preliminary data.</text>
</comment>
<proteinExistence type="predicted"/>
<dbReference type="GO" id="GO:0160105">
    <property type="term" value="F:tRNA (adenine(22)-N1)-methyltransferase activity"/>
    <property type="evidence" value="ECO:0007669"/>
    <property type="project" value="InterPro"/>
</dbReference>
<accession>A0A9X2IMA6</accession>
<dbReference type="RefSeq" id="WP_251221696.1">
    <property type="nucleotide sequence ID" value="NZ_JAMBOL010000001.1"/>
</dbReference>
<name>A0A9X2IMA6_9BACI</name>
<dbReference type="Gene3D" id="3.40.50.150">
    <property type="entry name" value="Vaccinia Virus protein VP39"/>
    <property type="match status" value="1"/>
</dbReference>
<dbReference type="Pfam" id="PF04816">
    <property type="entry name" value="TrmK"/>
    <property type="match status" value="1"/>
</dbReference>
<organism evidence="1 2">
    <name type="scientific">Halalkalibacter oceani</name>
    <dbReference type="NCBI Taxonomy" id="1653776"/>
    <lineage>
        <taxon>Bacteria</taxon>
        <taxon>Bacillati</taxon>
        <taxon>Bacillota</taxon>
        <taxon>Bacilli</taxon>
        <taxon>Bacillales</taxon>
        <taxon>Bacillaceae</taxon>
        <taxon>Halalkalibacter</taxon>
    </lineage>
</organism>
<evidence type="ECO:0000313" key="1">
    <source>
        <dbReference type="EMBL" id="MCM3712850.1"/>
    </source>
</evidence>
<evidence type="ECO:0000313" key="2">
    <source>
        <dbReference type="Proteomes" id="UP001139179"/>
    </source>
</evidence>
<dbReference type="AlphaFoldDB" id="A0A9X2IMA6"/>
<protein>
    <submittedName>
        <fullName evidence="1">tRNA (Adenine(22)-N(1))-methyltransferase TrmK</fullName>
    </submittedName>
</protein>
<gene>
    <name evidence="1" type="ORF">M3202_02030</name>
</gene>
<dbReference type="InterPro" id="IPR006901">
    <property type="entry name" value="TrmK"/>
</dbReference>
<dbReference type="PANTHER" id="PTHR38451:SF1">
    <property type="entry name" value="TRNA (ADENINE(22)-N(1))-METHYLTRANSFERASE"/>
    <property type="match status" value="1"/>
</dbReference>